<reference evidence="1" key="1">
    <citation type="submission" date="2014-11" db="EMBL/GenBank/DDBJ databases">
        <authorList>
            <person name="Amaro Gonzalez C."/>
        </authorList>
    </citation>
    <scope>NUCLEOTIDE SEQUENCE</scope>
</reference>
<reference evidence="1" key="2">
    <citation type="journal article" date="2015" name="Fish Shellfish Immunol.">
        <title>Early steps in the European eel (Anguilla anguilla)-Vibrio vulnificus interaction in the gills: Role of the RtxA13 toxin.</title>
        <authorList>
            <person name="Callol A."/>
            <person name="Pajuelo D."/>
            <person name="Ebbesson L."/>
            <person name="Teles M."/>
            <person name="MacKenzie S."/>
            <person name="Amaro C."/>
        </authorList>
    </citation>
    <scope>NUCLEOTIDE SEQUENCE</scope>
</reference>
<dbReference type="EMBL" id="GBXM01035616">
    <property type="protein sequence ID" value="JAH72961.1"/>
    <property type="molecule type" value="Transcribed_RNA"/>
</dbReference>
<organism evidence="1">
    <name type="scientific">Anguilla anguilla</name>
    <name type="common">European freshwater eel</name>
    <name type="synonym">Muraena anguilla</name>
    <dbReference type="NCBI Taxonomy" id="7936"/>
    <lineage>
        <taxon>Eukaryota</taxon>
        <taxon>Metazoa</taxon>
        <taxon>Chordata</taxon>
        <taxon>Craniata</taxon>
        <taxon>Vertebrata</taxon>
        <taxon>Euteleostomi</taxon>
        <taxon>Actinopterygii</taxon>
        <taxon>Neopterygii</taxon>
        <taxon>Teleostei</taxon>
        <taxon>Anguilliformes</taxon>
        <taxon>Anguillidae</taxon>
        <taxon>Anguilla</taxon>
    </lineage>
</organism>
<sequence length="18" mass="2027">MLQTMTSIHTVNKLLCGH</sequence>
<protein>
    <submittedName>
        <fullName evidence="1">Uncharacterized protein</fullName>
    </submittedName>
</protein>
<evidence type="ECO:0000313" key="1">
    <source>
        <dbReference type="EMBL" id="JAH72961.1"/>
    </source>
</evidence>
<accession>A0A0E9V4P1</accession>
<dbReference type="AlphaFoldDB" id="A0A0E9V4P1"/>
<proteinExistence type="predicted"/>
<name>A0A0E9V4P1_ANGAN</name>